<organism evidence="1 2">
    <name type="scientific">Sorangium cellulosum</name>
    <name type="common">Polyangium cellulosum</name>
    <dbReference type="NCBI Taxonomy" id="56"/>
    <lineage>
        <taxon>Bacteria</taxon>
        <taxon>Pseudomonadati</taxon>
        <taxon>Myxococcota</taxon>
        <taxon>Polyangia</taxon>
        <taxon>Polyangiales</taxon>
        <taxon>Polyangiaceae</taxon>
        <taxon>Sorangium</taxon>
    </lineage>
</organism>
<protein>
    <submittedName>
        <fullName evidence="1">Uncharacterized protein</fullName>
    </submittedName>
</protein>
<dbReference type="EMBL" id="JELY01000244">
    <property type="protein sequence ID" value="KYF59926.1"/>
    <property type="molecule type" value="Genomic_DNA"/>
</dbReference>
<name>A0A150PWS1_SORCE</name>
<sequence>MDTTQERSDVAKSARSTRTCTADGLLKLESDELLKLYRGASTPRLRDISGDTIGKLVMGCGITPLIDRWLSGLLRETNGWNGKTFRQQDDRRGDGYNRMFEETRHMFPFNTHIGRSRAGDFDALQLDYDVPENPLHIRAVKDEIRELSPGLYLGQAYVRILGRSRLACYFSLVK</sequence>
<reference evidence="1 2" key="1">
    <citation type="submission" date="2014-02" db="EMBL/GenBank/DDBJ databases">
        <title>The small core and large imbalanced accessory genome model reveals a collaborative survival strategy of Sorangium cellulosum strains in nature.</title>
        <authorList>
            <person name="Han K."/>
            <person name="Peng R."/>
            <person name="Blom J."/>
            <person name="Li Y.-Z."/>
        </authorList>
    </citation>
    <scope>NUCLEOTIDE SEQUENCE [LARGE SCALE GENOMIC DNA]</scope>
    <source>
        <strain evidence="1 2">So0157-25</strain>
    </source>
</reference>
<comment type="caution">
    <text evidence="1">The sequence shown here is derived from an EMBL/GenBank/DDBJ whole genome shotgun (WGS) entry which is preliminary data.</text>
</comment>
<accession>A0A150PWS1</accession>
<dbReference type="AlphaFoldDB" id="A0A150PWS1"/>
<evidence type="ECO:0000313" key="1">
    <source>
        <dbReference type="EMBL" id="KYF59926.1"/>
    </source>
</evidence>
<dbReference type="Proteomes" id="UP000075420">
    <property type="component" value="Unassembled WGS sequence"/>
</dbReference>
<gene>
    <name evidence="1" type="ORF">BE08_23850</name>
</gene>
<evidence type="ECO:0000313" key="2">
    <source>
        <dbReference type="Proteomes" id="UP000075420"/>
    </source>
</evidence>
<proteinExistence type="predicted"/>